<dbReference type="Gene3D" id="3.30.200.20">
    <property type="entry name" value="Phosphorylase Kinase, domain 1"/>
    <property type="match status" value="1"/>
</dbReference>
<dbReference type="Gene3D" id="1.10.510.10">
    <property type="entry name" value="Transferase(Phosphotransferase) domain 1"/>
    <property type="match status" value="1"/>
</dbReference>
<evidence type="ECO:0000256" key="4">
    <source>
        <dbReference type="ARBA" id="ARBA00022741"/>
    </source>
</evidence>
<evidence type="ECO:0000256" key="1">
    <source>
        <dbReference type="ARBA" id="ARBA00012513"/>
    </source>
</evidence>
<reference evidence="11" key="1">
    <citation type="submission" date="2017-01" db="EMBL/GenBank/DDBJ databases">
        <authorList>
            <person name="Varghese N."/>
            <person name="Submissions S."/>
        </authorList>
    </citation>
    <scope>NUCLEOTIDE SEQUENCE [LARGE SCALE GENOMIC DNA]</scope>
    <source>
        <strain evidence="11">DSM 29591</strain>
    </source>
</reference>
<dbReference type="PROSITE" id="PS50011">
    <property type="entry name" value="PROTEIN_KINASE_DOM"/>
    <property type="match status" value="1"/>
</dbReference>
<proteinExistence type="predicted"/>
<dbReference type="InterPro" id="IPR050660">
    <property type="entry name" value="NEK_Ser/Thr_kinase"/>
</dbReference>
<evidence type="ECO:0000256" key="6">
    <source>
        <dbReference type="ARBA" id="ARBA00022840"/>
    </source>
</evidence>
<keyword evidence="11" id="KW-1185">Reference proteome</keyword>
<dbReference type="AlphaFoldDB" id="A0A1R3X5T7"/>
<accession>A0A1R3X5T7</accession>
<keyword evidence="6" id="KW-0067">ATP-binding</keyword>
<dbReference type="Proteomes" id="UP000186997">
    <property type="component" value="Unassembled WGS sequence"/>
</dbReference>
<dbReference type="STRING" id="287098.SAMN05421665_2276"/>
<gene>
    <name evidence="10" type="ORF">SAMN05421665_2276</name>
</gene>
<dbReference type="PROSITE" id="PS00109">
    <property type="entry name" value="PROTEIN_KINASE_TYR"/>
    <property type="match status" value="1"/>
</dbReference>
<keyword evidence="5 10" id="KW-0418">Kinase</keyword>
<comment type="catalytic activity">
    <reaction evidence="7">
        <text>L-threonyl-[protein] + ATP = O-phospho-L-threonyl-[protein] + ADP + H(+)</text>
        <dbReference type="Rhea" id="RHEA:46608"/>
        <dbReference type="Rhea" id="RHEA-COMP:11060"/>
        <dbReference type="Rhea" id="RHEA-COMP:11605"/>
        <dbReference type="ChEBI" id="CHEBI:15378"/>
        <dbReference type="ChEBI" id="CHEBI:30013"/>
        <dbReference type="ChEBI" id="CHEBI:30616"/>
        <dbReference type="ChEBI" id="CHEBI:61977"/>
        <dbReference type="ChEBI" id="CHEBI:456216"/>
        <dbReference type="EC" id="2.7.11.1"/>
    </reaction>
</comment>
<dbReference type="CDD" id="cd14014">
    <property type="entry name" value="STKc_PknB_like"/>
    <property type="match status" value="1"/>
</dbReference>
<evidence type="ECO:0000313" key="11">
    <source>
        <dbReference type="Proteomes" id="UP000186997"/>
    </source>
</evidence>
<dbReference type="EMBL" id="FTPR01000001">
    <property type="protein sequence ID" value="SIT86286.1"/>
    <property type="molecule type" value="Genomic_DNA"/>
</dbReference>
<keyword evidence="3" id="KW-0808">Transferase</keyword>
<dbReference type="GO" id="GO:0004674">
    <property type="term" value="F:protein serine/threonine kinase activity"/>
    <property type="evidence" value="ECO:0007669"/>
    <property type="project" value="UniProtKB-KW"/>
</dbReference>
<evidence type="ECO:0000256" key="3">
    <source>
        <dbReference type="ARBA" id="ARBA00022679"/>
    </source>
</evidence>
<comment type="catalytic activity">
    <reaction evidence="8">
        <text>L-seryl-[protein] + ATP = O-phospho-L-seryl-[protein] + ADP + H(+)</text>
        <dbReference type="Rhea" id="RHEA:17989"/>
        <dbReference type="Rhea" id="RHEA-COMP:9863"/>
        <dbReference type="Rhea" id="RHEA-COMP:11604"/>
        <dbReference type="ChEBI" id="CHEBI:15378"/>
        <dbReference type="ChEBI" id="CHEBI:29999"/>
        <dbReference type="ChEBI" id="CHEBI:30616"/>
        <dbReference type="ChEBI" id="CHEBI:83421"/>
        <dbReference type="ChEBI" id="CHEBI:456216"/>
        <dbReference type="EC" id="2.7.11.1"/>
    </reaction>
</comment>
<dbReference type="PANTHER" id="PTHR43671">
    <property type="entry name" value="SERINE/THREONINE-PROTEIN KINASE NEK"/>
    <property type="match status" value="1"/>
</dbReference>
<dbReference type="InterPro" id="IPR000719">
    <property type="entry name" value="Prot_kinase_dom"/>
</dbReference>
<evidence type="ECO:0000256" key="5">
    <source>
        <dbReference type="ARBA" id="ARBA00022777"/>
    </source>
</evidence>
<evidence type="ECO:0000256" key="8">
    <source>
        <dbReference type="ARBA" id="ARBA00048679"/>
    </source>
</evidence>
<keyword evidence="2 10" id="KW-0723">Serine/threonine-protein kinase</keyword>
<dbReference type="InterPro" id="IPR011009">
    <property type="entry name" value="Kinase-like_dom_sf"/>
</dbReference>
<evidence type="ECO:0000256" key="7">
    <source>
        <dbReference type="ARBA" id="ARBA00047899"/>
    </source>
</evidence>
<feature type="domain" description="Protein kinase" evidence="9">
    <location>
        <begin position="26"/>
        <end position="308"/>
    </location>
</feature>
<evidence type="ECO:0000259" key="9">
    <source>
        <dbReference type="PROSITE" id="PS50011"/>
    </source>
</evidence>
<keyword evidence="4" id="KW-0547">Nucleotide-binding</keyword>
<organism evidence="10 11">
    <name type="scientific">Yoonia rosea</name>
    <dbReference type="NCBI Taxonomy" id="287098"/>
    <lineage>
        <taxon>Bacteria</taxon>
        <taxon>Pseudomonadati</taxon>
        <taxon>Pseudomonadota</taxon>
        <taxon>Alphaproteobacteria</taxon>
        <taxon>Rhodobacterales</taxon>
        <taxon>Paracoccaceae</taxon>
        <taxon>Yoonia</taxon>
    </lineage>
</organism>
<evidence type="ECO:0000313" key="10">
    <source>
        <dbReference type="EMBL" id="SIT86286.1"/>
    </source>
</evidence>
<dbReference type="PANTHER" id="PTHR43671:SF98">
    <property type="entry name" value="SERINE_THREONINE-PROTEIN KINASE NEK11"/>
    <property type="match status" value="1"/>
</dbReference>
<dbReference type="Pfam" id="PF00069">
    <property type="entry name" value="Pkinase"/>
    <property type="match status" value="1"/>
</dbReference>
<dbReference type="InterPro" id="IPR008266">
    <property type="entry name" value="Tyr_kinase_AS"/>
</dbReference>
<dbReference type="RefSeq" id="WP_242654379.1">
    <property type="nucleotide sequence ID" value="NZ_FTPR01000001.1"/>
</dbReference>
<dbReference type="EC" id="2.7.11.1" evidence="1"/>
<dbReference type="SUPFAM" id="SSF56112">
    <property type="entry name" value="Protein kinase-like (PK-like)"/>
    <property type="match status" value="1"/>
</dbReference>
<sequence>MKEDTTDKDSFVDELKPGTKLMHGQYTIESFLNAGGFGITYLAKDSLDRKVVIKECFPGAFCRRSRYVVQARSRAHQNELKSIVRLFVQEARSLAKLNHPNIVGVHQVFEDNETAYMALDFVTGRDLLDTIEDPNHGLNAAQIKSILKEVLGAVGFIHDQGILHRDISPDNILINKDFHPVLIDFGAAREEATKQSRVLSALRVVKDGYSPQEFYIAGSEQSPSSDLYALGASFYHLINGDVPPNSQARLAAIASGEPDPYEPLVGRFDEYEPSFLTAIDRALAVLPKDRVQSAKEWIEIMEGGQSNVTPLKVGATAAAEPQTAATKAPVAGGAAKKSNMPILLGSAAAVALLVGVGVMTMTGGEDAPIATQEPAAVEAPVVAEAPAEPVSTPAPAPAPVVAADPVVDEVPAFLAPRAEDPAPTVEEQLAASIAAEQTPAITQEPVSEETAIVPPAVIEPPVAAVTPAPTVRPAARPESVEIAALPAPEPLPEPVATPQPAADQPVSGDVLATANRPVEASEIAPVALPSTPENVESVGSGPTVEISAVTPGNELAPASVSGSWTVELPFTAAGEQSNIVAEAGLISPVWVEPGLVIVAVNGIGIDAISDIPEALRQQIGDGDVAPTIPVSFNTIKPSTGDFVQYNWVVPVVQNVSLADGTAFETAFSGTGWTTTVVALDGAESGGLQVGDVITSYISTGETIDQRDSIMNIFERELANGTEQFSFAVQRDGGLWVASHTVSDAAE</sequence>
<evidence type="ECO:0000256" key="2">
    <source>
        <dbReference type="ARBA" id="ARBA00022527"/>
    </source>
</evidence>
<dbReference type="GO" id="GO:0005524">
    <property type="term" value="F:ATP binding"/>
    <property type="evidence" value="ECO:0007669"/>
    <property type="project" value="UniProtKB-KW"/>
</dbReference>
<protein>
    <recommendedName>
        <fullName evidence="1">non-specific serine/threonine protein kinase</fullName>
        <ecNumber evidence="1">2.7.11.1</ecNumber>
    </recommendedName>
</protein>
<name>A0A1R3X5T7_9RHOB</name>